<dbReference type="EMBL" id="CP018743">
    <property type="protein sequence ID" value="APO80037.1"/>
    <property type="molecule type" value="Genomic_DNA"/>
</dbReference>
<dbReference type="Proteomes" id="UP000185146">
    <property type="component" value="Chromosome"/>
</dbReference>
<evidence type="ECO:0000313" key="1">
    <source>
        <dbReference type="EMBL" id="APO80037.1"/>
    </source>
</evidence>
<protein>
    <submittedName>
        <fullName evidence="1">Uncharacterized protein</fullName>
    </submittedName>
</protein>
<name>A0A1L5PIH1_PSEPU</name>
<evidence type="ECO:0000313" key="2">
    <source>
        <dbReference type="Proteomes" id="UP000185146"/>
    </source>
</evidence>
<reference evidence="1 2" key="1">
    <citation type="submission" date="2016-12" db="EMBL/GenBank/DDBJ databases">
        <title>Draft Genome Sequence of Mercury Resistant Pseudomonas DRA525.</title>
        <authorList>
            <person name="Drace K.M."/>
        </authorList>
    </citation>
    <scope>NUCLEOTIDE SEQUENCE [LARGE SCALE GENOMIC DNA]</scope>
    <source>
        <strain evidence="1 2">DRA525</strain>
    </source>
</reference>
<dbReference type="AlphaFoldDB" id="A0A1L5PIH1"/>
<sequence length="144" mass="14920">MTTHRRCSVLVTHFSSNGLDSACGRSSQTLVSTAVTEDVSCKSCQRSLSKPEAAAVAKSKSPSLAELRKTAKAAAEPVVAVAAASKPAAKVVGTAPAAAKPAQVAEQQPARNGGFSVKSAWAARLAEQGERCRLPRGKARQRHV</sequence>
<gene>
    <name evidence="1" type="ORF">BL240_00395</name>
</gene>
<accession>A0A1L5PIH1</accession>
<proteinExistence type="predicted"/>
<organism evidence="1 2">
    <name type="scientific">Pseudomonas putida</name>
    <name type="common">Arthrobacter siderocapsulatus</name>
    <dbReference type="NCBI Taxonomy" id="303"/>
    <lineage>
        <taxon>Bacteria</taxon>
        <taxon>Pseudomonadati</taxon>
        <taxon>Pseudomonadota</taxon>
        <taxon>Gammaproteobacteria</taxon>
        <taxon>Pseudomonadales</taxon>
        <taxon>Pseudomonadaceae</taxon>
        <taxon>Pseudomonas</taxon>
    </lineage>
</organism>